<dbReference type="InterPro" id="IPR021109">
    <property type="entry name" value="Peptidase_aspartic_dom_sf"/>
</dbReference>
<dbReference type="RefSeq" id="WP_166932234.1">
    <property type="nucleotide sequence ID" value="NZ_VWXC01000002.1"/>
</dbReference>
<sequence length="292" mass="33313">MKGFMHHGIFICAMTFTSLAEAVIEIPFKFDESAVPIATLNINGQDGEFMLDTGSAFAFHFDQSFIRQVTWLKSLKEKVRTTDLTGEVFLHDKFMFHHVYVNGMNFENVEGISLVPWGLTLQPDGKRPESMVIGLGLFRQKALLIDYQHRLFSVADRLDDFNIDRQQWLTLPLTLTHEGIIIEAMKNNETFNMLLDTGASHSMLWSKRLNRTENVYPCKEVIDELDYEGCRATQINIKNTTSGEIDIDVVLLDDVDSRMAAEGILGTDFLQHHRVLIDFPNQQLLMRAIEPG</sequence>
<evidence type="ECO:0000313" key="1">
    <source>
        <dbReference type="EMBL" id="NIG18066.1"/>
    </source>
</evidence>
<comment type="caution">
    <text evidence="1">The sequence shown here is derived from an EMBL/GenBank/DDBJ whole genome shotgun (WGS) entry which is preliminary data.</text>
</comment>
<dbReference type="Proteomes" id="UP001515780">
    <property type="component" value="Unassembled WGS sequence"/>
</dbReference>
<dbReference type="SUPFAM" id="SSF50630">
    <property type="entry name" value="Acid proteases"/>
    <property type="match status" value="1"/>
</dbReference>
<reference evidence="1 2" key="1">
    <citation type="journal article" date="2019" name="bioRxiv">
        <title>Bacteria contribute to plant secondary compound degradation in a generalist herbivore system.</title>
        <authorList>
            <person name="Francoeur C.B."/>
            <person name="Khadempour L."/>
            <person name="Moreira-Soto R.D."/>
            <person name="Gotting K."/>
            <person name="Book A.J."/>
            <person name="Pinto-Tomas A.A."/>
            <person name="Keefover-Ring K."/>
            <person name="Currie C.R."/>
        </authorList>
    </citation>
    <scope>NUCLEOTIDE SEQUENCE [LARGE SCALE GENOMIC DNA]</scope>
    <source>
        <strain evidence="1">Al-1710</strain>
    </source>
</reference>
<protein>
    <recommendedName>
        <fullName evidence="3">Aspartyl protease</fullName>
    </recommendedName>
</protein>
<dbReference type="EMBL" id="VWXC01000002">
    <property type="protein sequence ID" value="NIG18066.1"/>
    <property type="molecule type" value="Genomic_DNA"/>
</dbReference>
<proteinExistence type="predicted"/>
<accession>A0ABX0RKC1</accession>
<organism evidence="1 2">
    <name type="scientific">Candidatus Pantoea communis</name>
    <dbReference type="NCBI Taxonomy" id="2608354"/>
    <lineage>
        <taxon>Bacteria</taxon>
        <taxon>Pseudomonadati</taxon>
        <taxon>Pseudomonadota</taxon>
        <taxon>Gammaproteobacteria</taxon>
        <taxon>Enterobacterales</taxon>
        <taxon>Erwiniaceae</taxon>
        <taxon>Pantoea</taxon>
    </lineage>
</organism>
<gene>
    <name evidence="1" type="ORF">F3J37_05150</name>
</gene>
<dbReference type="PROSITE" id="PS00141">
    <property type="entry name" value="ASP_PROTEASE"/>
    <property type="match status" value="1"/>
</dbReference>
<name>A0ABX0RKC1_9GAMM</name>
<evidence type="ECO:0000313" key="2">
    <source>
        <dbReference type="Proteomes" id="UP001515780"/>
    </source>
</evidence>
<dbReference type="InterPro" id="IPR001969">
    <property type="entry name" value="Aspartic_peptidase_AS"/>
</dbReference>
<dbReference type="Gene3D" id="2.40.70.10">
    <property type="entry name" value="Acid Proteases"/>
    <property type="match status" value="2"/>
</dbReference>
<keyword evidence="2" id="KW-1185">Reference proteome</keyword>
<evidence type="ECO:0008006" key="3">
    <source>
        <dbReference type="Google" id="ProtNLM"/>
    </source>
</evidence>